<dbReference type="SUPFAM" id="SSF52374">
    <property type="entry name" value="Nucleotidylyl transferase"/>
    <property type="match status" value="1"/>
</dbReference>
<dbReference type="InterPro" id="IPR024951">
    <property type="entry name" value="Sulfurylase_cat_dom"/>
</dbReference>
<dbReference type="Pfam" id="PF01747">
    <property type="entry name" value="ATP-sulfurylase"/>
    <property type="match status" value="1"/>
</dbReference>
<sequence length="399" mass="46147">MELQRKNKSLFIDKEAIFALLLCQEGLLYPVTHLMDEAKMLEVDKTGLYNNQSFPFSFILAPAGKRNEEIIKTATKGEVLDLVYNNQVYGTLKVNSSFFIDKKERLLKIMSGDIYSQKAQDIYRRLGNYAICGEYSIITSLANNCFDNRIAKDKILQFKKNAKAQSITSMVLDASPITRIHEHIFRLILDKNQLLILLLLRKQNEDLLDFQIRKECLEYVIENFLPKGKIMIFPLDNIYLFAGAHGIILDAILSQNLGCERIVIGENYPNLAIYYDHQKIHSIFDTTKNIKIKVKLLSEFVYCNQCNTIISTKTCPHGKHHHINYSSNFIQSILKAGLIPPTILVRKEVSAKILSHLFPKRFQHIIKQYQTMFSKNGILQEQSEEDFYLKLIELYQTHL</sequence>
<dbReference type="PANTHER" id="PTHR43509">
    <property type="match status" value="1"/>
</dbReference>
<dbReference type="Gene3D" id="3.40.50.620">
    <property type="entry name" value="HUPs"/>
    <property type="match status" value="1"/>
</dbReference>
<evidence type="ECO:0000259" key="2">
    <source>
        <dbReference type="Pfam" id="PF01747"/>
    </source>
</evidence>
<evidence type="ECO:0000313" key="3">
    <source>
        <dbReference type="EMBL" id="AWI34137.1"/>
    </source>
</evidence>
<dbReference type="GO" id="GO:0004781">
    <property type="term" value="F:sulfate adenylyltransferase (ATP) activity"/>
    <property type="evidence" value="ECO:0007669"/>
    <property type="project" value="InterPro"/>
</dbReference>
<accession>A0A2U8FE80</accession>
<organism evidence="3 4">
    <name type="scientific">Helicobacter apodemus</name>
    <dbReference type="NCBI Taxonomy" id="135569"/>
    <lineage>
        <taxon>Bacteria</taxon>
        <taxon>Pseudomonadati</taxon>
        <taxon>Campylobacterota</taxon>
        <taxon>Epsilonproteobacteria</taxon>
        <taxon>Campylobacterales</taxon>
        <taxon>Helicobacteraceae</taxon>
        <taxon>Helicobacter</taxon>
    </lineage>
</organism>
<dbReference type="RefSeq" id="WP_108910976.1">
    <property type="nucleotide sequence ID" value="NZ_CP021886.1"/>
</dbReference>
<protein>
    <submittedName>
        <fullName evidence="3">Sulfate adenylyltransferase</fullName>
    </submittedName>
</protein>
<dbReference type="InterPro" id="IPR015947">
    <property type="entry name" value="PUA-like_sf"/>
</dbReference>
<keyword evidence="3" id="KW-0808">Transferase</keyword>
<proteinExistence type="predicted"/>
<evidence type="ECO:0000256" key="1">
    <source>
        <dbReference type="ARBA" id="ARBA00005048"/>
    </source>
</evidence>
<dbReference type="Proteomes" id="UP000244890">
    <property type="component" value="Chromosome"/>
</dbReference>
<dbReference type="KEGG" id="had:CDV25_04685"/>
<dbReference type="PANTHER" id="PTHR43509:SF1">
    <property type="entry name" value="SULFATE ADENYLYLTRANSFERASE"/>
    <property type="match status" value="1"/>
</dbReference>
<keyword evidence="3" id="KW-0548">Nucleotidyltransferase</keyword>
<dbReference type="OrthoDB" id="9804504at2"/>
<dbReference type="InterPro" id="IPR014729">
    <property type="entry name" value="Rossmann-like_a/b/a_fold"/>
</dbReference>
<dbReference type="SUPFAM" id="SSF88697">
    <property type="entry name" value="PUA domain-like"/>
    <property type="match status" value="1"/>
</dbReference>
<dbReference type="Gene3D" id="3.10.400.10">
    <property type="entry name" value="Sulfate adenylyltransferase"/>
    <property type="match status" value="1"/>
</dbReference>
<evidence type="ECO:0000313" key="4">
    <source>
        <dbReference type="Proteomes" id="UP000244890"/>
    </source>
</evidence>
<comment type="pathway">
    <text evidence="1">Sulfur metabolism; hydrogen sulfide biosynthesis; sulfite from sulfate: step 1/3.</text>
</comment>
<gene>
    <name evidence="3" type="ORF">CDV25_04685</name>
</gene>
<name>A0A2U8FE80_9HELI</name>
<dbReference type="EMBL" id="CP021886">
    <property type="protein sequence ID" value="AWI34137.1"/>
    <property type="molecule type" value="Genomic_DNA"/>
</dbReference>
<feature type="domain" description="Sulphate adenylyltransferase catalytic" evidence="2">
    <location>
        <begin position="157"/>
        <end position="354"/>
    </location>
</feature>
<dbReference type="AlphaFoldDB" id="A0A2U8FE80"/>
<reference evidence="3 4" key="1">
    <citation type="submission" date="2017-06" db="EMBL/GenBank/DDBJ databases">
        <title>Complete genome of Helicobacter apodemus.</title>
        <authorList>
            <person name="Cho S."/>
        </authorList>
    </citation>
    <scope>NUCLEOTIDE SEQUENCE [LARGE SCALE GENOMIC DNA]</scope>
    <source>
        <strain evidence="4">SNUVETPUB-15-01</strain>
    </source>
</reference>